<dbReference type="GO" id="GO:0009723">
    <property type="term" value="P:response to ethylene"/>
    <property type="evidence" value="ECO:0007669"/>
    <property type="project" value="TreeGrafter"/>
</dbReference>
<gene>
    <name evidence="3" type="ORF">MUK42_07560</name>
</gene>
<dbReference type="CDD" id="cd00167">
    <property type="entry name" value="SANT"/>
    <property type="match status" value="1"/>
</dbReference>
<sequence length="133" mass="15538">MEGERESEKALKLFGVRIVRGEAGGKEEADAEEEEVMRKSSSMRRHAFGHRSWRRRPGVPLRRRHPPVRHREEEEMPGVPWTEEEEHRTFLTGLEKLGKGDWRGISVMSICEKLVLLFLAPLFKYTPLVAYRL</sequence>
<dbReference type="PANTHER" id="PTHR44191">
    <property type="entry name" value="TRANSCRIPTION FACTOR KUA1"/>
    <property type="match status" value="1"/>
</dbReference>
<feature type="compositionally biased region" description="Basic residues" evidence="2">
    <location>
        <begin position="41"/>
        <end position="68"/>
    </location>
</feature>
<evidence type="ECO:0000256" key="1">
    <source>
        <dbReference type="ARBA" id="ARBA00023125"/>
    </source>
</evidence>
<keyword evidence="1 3" id="KW-0238">DNA-binding</keyword>
<protein>
    <submittedName>
        <fullName evidence="3">Myb-like DNA-binding domain</fullName>
    </submittedName>
</protein>
<feature type="region of interest" description="Disordered" evidence="2">
    <location>
        <begin position="22"/>
        <end position="81"/>
    </location>
</feature>
<organism evidence="3 4">
    <name type="scientific">Musa troglodytarum</name>
    <name type="common">fe'i banana</name>
    <dbReference type="NCBI Taxonomy" id="320322"/>
    <lineage>
        <taxon>Eukaryota</taxon>
        <taxon>Viridiplantae</taxon>
        <taxon>Streptophyta</taxon>
        <taxon>Embryophyta</taxon>
        <taxon>Tracheophyta</taxon>
        <taxon>Spermatophyta</taxon>
        <taxon>Magnoliopsida</taxon>
        <taxon>Liliopsida</taxon>
        <taxon>Zingiberales</taxon>
        <taxon>Musaceae</taxon>
        <taxon>Musa</taxon>
    </lineage>
</organism>
<reference evidence="3" key="1">
    <citation type="submission" date="2022-05" db="EMBL/GenBank/DDBJ databases">
        <title>The Musa troglodytarum L. genome provides insights into the mechanism of non-climacteric behaviour and enrichment of carotenoids.</title>
        <authorList>
            <person name="Wang J."/>
        </authorList>
    </citation>
    <scope>NUCLEOTIDE SEQUENCE</scope>
    <source>
        <tissue evidence="3">Leaf</tissue>
    </source>
</reference>
<dbReference type="AlphaFoldDB" id="A0A9E7JKT2"/>
<dbReference type="OrthoDB" id="118550at2759"/>
<keyword evidence="4" id="KW-1185">Reference proteome</keyword>
<proteinExistence type="predicted"/>
<name>A0A9E7JKT2_9LILI</name>
<evidence type="ECO:0000313" key="3">
    <source>
        <dbReference type="EMBL" id="URD84767.1"/>
    </source>
</evidence>
<dbReference type="PANTHER" id="PTHR44191:SF61">
    <property type="entry name" value="OS08G0151000 PROTEIN"/>
    <property type="match status" value="1"/>
</dbReference>
<evidence type="ECO:0000256" key="2">
    <source>
        <dbReference type="SAM" id="MobiDB-lite"/>
    </source>
</evidence>
<dbReference type="InterPro" id="IPR001005">
    <property type="entry name" value="SANT/Myb"/>
</dbReference>
<dbReference type="InterPro" id="IPR052245">
    <property type="entry name" value="Plant_Stress_Dev_TF"/>
</dbReference>
<evidence type="ECO:0000313" key="4">
    <source>
        <dbReference type="Proteomes" id="UP001055439"/>
    </source>
</evidence>
<dbReference type="GO" id="GO:0003677">
    <property type="term" value="F:DNA binding"/>
    <property type="evidence" value="ECO:0007669"/>
    <property type="project" value="UniProtKB-KW"/>
</dbReference>
<accession>A0A9E7JKT2</accession>
<dbReference type="Proteomes" id="UP001055439">
    <property type="component" value="Chromosome 10"/>
</dbReference>
<dbReference type="GO" id="GO:0009739">
    <property type="term" value="P:response to gibberellin"/>
    <property type="evidence" value="ECO:0007669"/>
    <property type="project" value="TreeGrafter"/>
</dbReference>
<dbReference type="GO" id="GO:0006355">
    <property type="term" value="P:regulation of DNA-templated transcription"/>
    <property type="evidence" value="ECO:0007669"/>
    <property type="project" value="UniProtKB-ARBA"/>
</dbReference>
<dbReference type="EMBL" id="CP097503">
    <property type="protein sequence ID" value="URD84767.1"/>
    <property type="molecule type" value="Genomic_DNA"/>
</dbReference>